<gene>
    <name evidence="3" type="ORF">K490DRAFT_56650</name>
</gene>
<dbReference type="Proteomes" id="UP000799776">
    <property type="component" value="Unassembled WGS sequence"/>
</dbReference>
<keyword evidence="2" id="KW-1133">Transmembrane helix</keyword>
<reference evidence="3" key="1">
    <citation type="journal article" date="2020" name="Stud. Mycol.">
        <title>101 Dothideomycetes genomes: a test case for predicting lifestyles and emergence of pathogens.</title>
        <authorList>
            <person name="Haridas S."/>
            <person name="Albert R."/>
            <person name="Binder M."/>
            <person name="Bloem J."/>
            <person name="Labutti K."/>
            <person name="Salamov A."/>
            <person name="Andreopoulos B."/>
            <person name="Baker S."/>
            <person name="Barry K."/>
            <person name="Bills G."/>
            <person name="Bluhm B."/>
            <person name="Cannon C."/>
            <person name="Castanera R."/>
            <person name="Culley D."/>
            <person name="Daum C."/>
            <person name="Ezra D."/>
            <person name="Gonzalez J."/>
            <person name="Henrissat B."/>
            <person name="Kuo A."/>
            <person name="Liang C."/>
            <person name="Lipzen A."/>
            <person name="Lutzoni F."/>
            <person name="Magnuson J."/>
            <person name="Mondo S."/>
            <person name="Nolan M."/>
            <person name="Ohm R."/>
            <person name="Pangilinan J."/>
            <person name="Park H.-J."/>
            <person name="Ramirez L."/>
            <person name="Alfaro M."/>
            <person name="Sun H."/>
            <person name="Tritt A."/>
            <person name="Yoshinaga Y."/>
            <person name="Zwiers L.-H."/>
            <person name="Turgeon B."/>
            <person name="Goodwin S."/>
            <person name="Spatafora J."/>
            <person name="Crous P."/>
            <person name="Grigoriev I."/>
        </authorList>
    </citation>
    <scope>NUCLEOTIDE SEQUENCE</scope>
    <source>
        <strain evidence="3">CBS 121410</strain>
    </source>
</reference>
<name>A0A9P4HXV0_9PEZI</name>
<evidence type="ECO:0000313" key="4">
    <source>
        <dbReference type="Proteomes" id="UP000799776"/>
    </source>
</evidence>
<organism evidence="3 4">
    <name type="scientific">Saccharata proteae CBS 121410</name>
    <dbReference type="NCBI Taxonomy" id="1314787"/>
    <lineage>
        <taxon>Eukaryota</taxon>
        <taxon>Fungi</taxon>
        <taxon>Dikarya</taxon>
        <taxon>Ascomycota</taxon>
        <taxon>Pezizomycotina</taxon>
        <taxon>Dothideomycetes</taxon>
        <taxon>Dothideomycetes incertae sedis</taxon>
        <taxon>Botryosphaeriales</taxon>
        <taxon>Saccharataceae</taxon>
        <taxon>Saccharata</taxon>
    </lineage>
</organism>
<evidence type="ECO:0000256" key="1">
    <source>
        <dbReference type="SAM" id="MobiDB-lite"/>
    </source>
</evidence>
<keyword evidence="4" id="KW-1185">Reference proteome</keyword>
<comment type="caution">
    <text evidence="3">The sequence shown here is derived from an EMBL/GenBank/DDBJ whole genome shotgun (WGS) entry which is preliminary data.</text>
</comment>
<feature type="compositionally biased region" description="Basic and acidic residues" evidence="1">
    <location>
        <begin position="1"/>
        <end position="10"/>
    </location>
</feature>
<proteinExistence type="predicted"/>
<sequence>MFLKFERDDGPIFIGGGQQPTTTGPEAEERAWAAAVREQATQEETQQPIRVEEQRMDEPNRGSIRGMFKLWVLMTFASMVPVWLRILVVVFRWLFAREVPHGEL</sequence>
<keyword evidence="2" id="KW-0812">Transmembrane</keyword>
<accession>A0A9P4HXV0</accession>
<keyword evidence="2" id="KW-0472">Membrane</keyword>
<dbReference type="EMBL" id="ML978719">
    <property type="protein sequence ID" value="KAF2087546.1"/>
    <property type="molecule type" value="Genomic_DNA"/>
</dbReference>
<evidence type="ECO:0000256" key="2">
    <source>
        <dbReference type="SAM" id="Phobius"/>
    </source>
</evidence>
<evidence type="ECO:0000313" key="3">
    <source>
        <dbReference type="EMBL" id="KAF2087546.1"/>
    </source>
</evidence>
<protein>
    <submittedName>
        <fullName evidence="3">Uncharacterized protein</fullName>
    </submittedName>
</protein>
<feature type="region of interest" description="Disordered" evidence="1">
    <location>
        <begin position="1"/>
        <end position="26"/>
    </location>
</feature>
<feature type="transmembrane region" description="Helical" evidence="2">
    <location>
        <begin position="70"/>
        <end position="95"/>
    </location>
</feature>
<dbReference type="AlphaFoldDB" id="A0A9P4HXV0"/>